<feature type="region of interest" description="Disordered" evidence="1">
    <location>
        <begin position="439"/>
        <end position="570"/>
    </location>
</feature>
<feature type="compositionally biased region" description="Polar residues" evidence="1">
    <location>
        <begin position="467"/>
        <end position="483"/>
    </location>
</feature>
<feature type="compositionally biased region" description="Low complexity" evidence="1">
    <location>
        <begin position="15"/>
        <end position="33"/>
    </location>
</feature>
<dbReference type="OrthoDB" id="10672081at2759"/>
<dbReference type="EMBL" id="MU001753">
    <property type="protein sequence ID" value="KAF2800101.1"/>
    <property type="molecule type" value="Genomic_DNA"/>
</dbReference>
<evidence type="ECO:0000313" key="2">
    <source>
        <dbReference type="EMBL" id="KAF2800101.1"/>
    </source>
</evidence>
<feature type="compositionally biased region" description="Low complexity" evidence="1">
    <location>
        <begin position="504"/>
        <end position="516"/>
    </location>
</feature>
<sequence>MARDLPIVPALPLARPNSENSSQPSSPPRRLSPGALKSEPGQSTSATLCTVATDFIPIESGSGIATRTTFEDTTDAVADKMETLDFAEVESPTVRDLTDPASTAVGEGVQFFSESDTFVLTCNTQDLLKSSKGQDIVAKLVDAKNIPRNVQLNIFTGPRFQHIHTASQWLIETMGPYMGTVQHVQVVIIRRGEYVSGNWVVPKIDLETFKPLKYFIANFIHILPKHVDIIWGASEDHALLLRKHYLTRAVPGEQAAFEKELDKGVTSYSESISSATLKSISSEYLHLQGSYSHTSILNPNAVAFIPGMNPEAKPFVPAPVYNRPTPLYVPTTGHAAGRPVDPRDTWGDGPQHGMSAMYEIDENVVHYGPPVNEMGPPVNQMDMNMNFMYGDPEQMSMHMPAYPHSPAYAMNPNPPPSYSGYPQPMVPFGGAPVYATAPQYAQQQQAQGKRARKRGNKDSGRPRRGQDLNQNPSYDYYQSQSRQPGPFIDNNYGYSRKNSRNDYGSGAATSSAAGGADNRGPKKSKRKSSHKTKYQQNAYPERGNHGGQGTNAESGRSYFPAPQVNNPAGADLPQMIANGGFDPAKVNAGEEYKGMPIQPQGHNHGQTNHRTCDQALSEYQAVGKVGKHVVAWLVGKYRSDYMVRDVHEEKSGVLPYADKVTAW</sequence>
<protein>
    <submittedName>
        <fullName evidence="2">Uncharacterized protein</fullName>
    </submittedName>
</protein>
<feature type="compositionally biased region" description="Basic residues" evidence="1">
    <location>
        <begin position="521"/>
        <end position="533"/>
    </location>
</feature>
<feature type="compositionally biased region" description="Basic and acidic residues" evidence="1">
    <location>
        <begin position="456"/>
        <end position="466"/>
    </location>
</feature>
<organism evidence="2 3">
    <name type="scientific">Melanomma pulvis-pyrius CBS 109.77</name>
    <dbReference type="NCBI Taxonomy" id="1314802"/>
    <lineage>
        <taxon>Eukaryota</taxon>
        <taxon>Fungi</taxon>
        <taxon>Dikarya</taxon>
        <taxon>Ascomycota</taxon>
        <taxon>Pezizomycotina</taxon>
        <taxon>Dothideomycetes</taxon>
        <taxon>Pleosporomycetidae</taxon>
        <taxon>Pleosporales</taxon>
        <taxon>Melanommataceae</taxon>
        <taxon>Melanomma</taxon>
    </lineage>
</organism>
<keyword evidence="3" id="KW-1185">Reference proteome</keyword>
<name>A0A6A6XU54_9PLEO</name>
<dbReference type="Proteomes" id="UP000799757">
    <property type="component" value="Unassembled WGS sequence"/>
</dbReference>
<dbReference type="AlphaFoldDB" id="A0A6A6XU54"/>
<evidence type="ECO:0000313" key="3">
    <source>
        <dbReference type="Proteomes" id="UP000799757"/>
    </source>
</evidence>
<accession>A0A6A6XU54</accession>
<reference evidence="2" key="1">
    <citation type="journal article" date="2020" name="Stud. Mycol.">
        <title>101 Dothideomycetes genomes: a test case for predicting lifestyles and emergence of pathogens.</title>
        <authorList>
            <person name="Haridas S."/>
            <person name="Albert R."/>
            <person name="Binder M."/>
            <person name="Bloem J."/>
            <person name="Labutti K."/>
            <person name="Salamov A."/>
            <person name="Andreopoulos B."/>
            <person name="Baker S."/>
            <person name="Barry K."/>
            <person name="Bills G."/>
            <person name="Bluhm B."/>
            <person name="Cannon C."/>
            <person name="Castanera R."/>
            <person name="Culley D."/>
            <person name="Daum C."/>
            <person name="Ezra D."/>
            <person name="Gonzalez J."/>
            <person name="Henrissat B."/>
            <person name="Kuo A."/>
            <person name="Liang C."/>
            <person name="Lipzen A."/>
            <person name="Lutzoni F."/>
            <person name="Magnuson J."/>
            <person name="Mondo S."/>
            <person name="Nolan M."/>
            <person name="Ohm R."/>
            <person name="Pangilinan J."/>
            <person name="Park H.-J."/>
            <person name="Ramirez L."/>
            <person name="Alfaro M."/>
            <person name="Sun H."/>
            <person name="Tritt A."/>
            <person name="Yoshinaga Y."/>
            <person name="Zwiers L.-H."/>
            <person name="Turgeon B."/>
            <person name="Goodwin S."/>
            <person name="Spatafora J."/>
            <person name="Crous P."/>
            <person name="Grigoriev I."/>
        </authorList>
    </citation>
    <scope>NUCLEOTIDE SEQUENCE</scope>
    <source>
        <strain evidence="2">CBS 109.77</strain>
    </source>
</reference>
<proteinExistence type="predicted"/>
<evidence type="ECO:0000256" key="1">
    <source>
        <dbReference type="SAM" id="MobiDB-lite"/>
    </source>
</evidence>
<gene>
    <name evidence="2" type="ORF">K505DRAFT_29404</name>
</gene>
<feature type="region of interest" description="Disordered" evidence="1">
    <location>
        <begin position="1"/>
        <end position="44"/>
    </location>
</feature>